<organism evidence="2 3">
    <name type="scientific">Tritrichomonas foetus</name>
    <dbReference type="NCBI Taxonomy" id="1144522"/>
    <lineage>
        <taxon>Eukaryota</taxon>
        <taxon>Metamonada</taxon>
        <taxon>Parabasalia</taxon>
        <taxon>Tritrichomonadida</taxon>
        <taxon>Tritrichomonadidae</taxon>
        <taxon>Tritrichomonas</taxon>
    </lineage>
</organism>
<dbReference type="GeneID" id="94831272"/>
<dbReference type="VEuPathDB" id="TrichDB:TRFO_12330"/>
<dbReference type="PANTHER" id="PTHR24159:SF5">
    <property type="entry name" value="ANK_REP_REGION DOMAIN-CONTAINING PROTEIN"/>
    <property type="match status" value="1"/>
</dbReference>
<keyword evidence="1" id="KW-0040">ANK repeat</keyword>
<name>A0A1J4J016_9EUKA</name>
<dbReference type="Proteomes" id="UP000179807">
    <property type="component" value="Unassembled WGS sequence"/>
</dbReference>
<accession>A0A1J4J016</accession>
<dbReference type="PROSITE" id="PS50088">
    <property type="entry name" value="ANK_REPEAT"/>
    <property type="match status" value="1"/>
</dbReference>
<dbReference type="AlphaFoldDB" id="A0A1J4J016"/>
<dbReference type="SMART" id="SM00248">
    <property type="entry name" value="ANK"/>
    <property type="match status" value="4"/>
</dbReference>
<comment type="caution">
    <text evidence="2">The sequence shown here is derived from an EMBL/GenBank/DDBJ whole genome shotgun (WGS) entry which is preliminary data.</text>
</comment>
<dbReference type="Pfam" id="PF12796">
    <property type="entry name" value="Ank_2"/>
    <property type="match status" value="1"/>
</dbReference>
<protein>
    <submittedName>
        <fullName evidence="2">Uncharacterized protein</fullName>
    </submittedName>
</protein>
<dbReference type="InterPro" id="IPR036770">
    <property type="entry name" value="Ankyrin_rpt-contain_sf"/>
</dbReference>
<dbReference type="OrthoDB" id="20872at2759"/>
<dbReference type="EMBL" id="MLAK01001470">
    <property type="protein sequence ID" value="OHS92770.1"/>
    <property type="molecule type" value="Genomic_DNA"/>
</dbReference>
<evidence type="ECO:0000256" key="1">
    <source>
        <dbReference type="PROSITE-ProRule" id="PRU00023"/>
    </source>
</evidence>
<feature type="repeat" description="ANK" evidence="1">
    <location>
        <begin position="406"/>
        <end position="439"/>
    </location>
</feature>
<keyword evidence="3" id="KW-1185">Reference proteome</keyword>
<gene>
    <name evidence="2" type="ORF">TRFO_12330</name>
</gene>
<evidence type="ECO:0000313" key="2">
    <source>
        <dbReference type="EMBL" id="OHS92770.1"/>
    </source>
</evidence>
<evidence type="ECO:0000313" key="3">
    <source>
        <dbReference type="Proteomes" id="UP000179807"/>
    </source>
</evidence>
<dbReference type="Gene3D" id="1.25.40.20">
    <property type="entry name" value="Ankyrin repeat-containing domain"/>
    <property type="match status" value="1"/>
</dbReference>
<dbReference type="PANTHER" id="PTHR24159">
    <property type="match status" value="1"/>
</dbReference>
<sequence>MKAMLIDALHMRAIQKCLGAITSENVGASVHSISSKKAKEVIHGISDATLYRPTQIPSLALTLKRYAELGSDLRIQAKLKSSILKYFFAQLEKGEIFPSKANIMHLILHMRLCGMISSADITSILSEKFKKRKYSNILFVWLFCLHALAISEVDPRFCSMYQRFCEDIIKKCFIPEPFKNFFDNINFFKENEWYNLKLVLMNQQPTDSIETALQRDDVDSLQQFSTLPTFKFDMLISPSIFACSPFIQNSPTMLEYASFFGSIQCFKFLWLNSSASILNRKETIESLTKYAIAGGNVQIVRFITSAGGNFRTSLPIAVQFHRNDLLAWIRENELGRLPEDHPFISHAIEIAAKYNNIHALSYFQERSSGVRPFEKAIHAASQSNSLESAKFLLSIQGIDYQTKDDVGMTPLHYAVANGSKDLVKLFLMFDNIDIYAKDDTGDTPISLASYNGRPDIQQLLKAAECKTTKKTAIQQRMLYNNDDN</sequence>
<dbReference type="PROSITE" id="PS50297">
    <property type="entry name" value="ANK_REP_REGION"/>
    <property type="match status" value="1"/>
</dbReference>
<dbReference type="InterPro" id="IPR002110">
    <property type="entry name" value="Ankyrin_rpt"/>
</dbReference>
<dbReference type="RefSeq" id="XP_068345907.1">
    <property type="nucleotide sequence ID" value="XM_068496568.1"/>
</dbReference>
<reference evidence="2" key="1">
    <citation type="submission" date="2016-10" db="EMBL/GenBank/DDBJ databases">
        <authorList>
            <person name="Benchimol M."/>
            <person name="Almeida L.G."/>
            <person name="Vasconcelos A.T."/>
            <person name="Perreira-Neves A."/>
            <person name="Rosa I.A."/>
            <person name="Tasca T."/>
            <person name="Bogo M.R."/>
            <person name="de Souza W."/>
        </authorList>
    </citation>
    <scope>NUCLEOTIDE SEQUENCE [LARGE SCALE GENOMIC DNA]</scope>
    <source>
        <strain evidence="2">K</strain>
    </source>
</reference>
<dbReference type="SUPFAM" id="SSF48403">
    <property type="entry name" value="Ankyrin repeat"/>
    <property type="match status" value="1"/>
</dbReference>
<proteinExistence type="predicted"/>